<dbReference type="EMBL" id="JPOX01000005">
    <property type="protein sequence ID" value="KFX51137.1"/>
    <property type="molecule type" value="Genomic_DNA"/>
</dbReference>
<proteinExistence type="predicted"/>
<accession>A0A093VF26</accession>
<dbReference type="AlphaFoldDB" id="A0A093VF26"/>
<organism evidence="1">
    <name type="scientific">Talaromyces marneffei PM1</name>
    <dbReference type="NCBI Taxonomy" id="1077442"/>
    <lineage>
        <taxon>Eukaryota</taxon>
        <taxon>Fungi</taxon>
        <taxon>Dikarya</taxon>
        <taxon>Ascomycota</taxon>
        <taxon>Pezizomycotina</taxon>
        <taxon>Eurotiomycetes</taxon>
        <taxon>Eurotiomycetidae</taxon>
        <taxon>Eurotiales</taxon>
        <taxon>Trichocomaceae</taxon>
        <taxon>Talaromyces</taxon>
        <taxon>Talaromyces sect. Talaromyces</taxon>
    </lineage>
</organism>
<reference evidence="1" key="1">
    <citation type="journal article" date="2014" name="PLoS Genet.">
        <title>Signature Gene Expression Reveals Novel Clues to the Molecular Mechanisms of Dimorphic Transition in Penicillium marneffei.</title>
        <authorList>
            <person name="Yang E."/>
            <person name="Wang G."/>
            <person name="Cai J."/>
            <person name="Woo P.C."/>
            <person name="Lau S.K."/>
            <person name="Yuen K.-Y."/>
            <person name="Chow W.-N."/>
            <person name="Lin X."/>
        </authorList>
    </citation>
    <scope>NUCLEOTIDE SEQUENCE [LARGE SCALE GENOMIC DNA]</scope>
    <source>
        <strain evidence="1">PM1</strain>
    </source>
</reference>
<feature type="non-terminal residue" evidence="1">
    <location>
        <position position="1"/>
    </location>
</feature>
<dbReference type="HOGENOM" id="CLU_1791568_0_0_1"/>
<comment type="caution">
    <text evidence="1">The sequence shown here is derived from an EMBL/GenBank/DDBJ whole genome shotgun (WGS) entry which is preliminary data.</text>
</comment>
<protein>
    <submittedName>
        <fullName evidence="1">Uncharacterized protein</fullName>
    </submittedName>
</protein>
<evidence type="ECO:0000313" key="1">
    <source>
        <dbReference type="EMBL" id="KFX51137.1"/>
    </source>
</evidence>
<gene>
    <name evidence="1" type="ORF">GQ26_0050170</name>
</gene>
<name>A0A093VF26_TALMA</name>
<sequence length="145" mass="16392">LWKSFSPRSDYQKLADLFFLSVSLRHGLAHLLKFGNVQGDQLRSDGQPFETPPAVIYDEAGTAWETRAFGGRVYPTCELGNNLMTIHGLCPIKHELPGERCNLPKSKEHENYIHVETGIRRKKHYQPIATMTSRGCKSVHMEPSA</sequence>